<keyword evidence="2" id="KW-0472">Membrane</keyword>
<feature type="compositionally biased region" description="Polar residues" evidence="1">
    <location>
        <begin position="34"/>
        <end position="44"/>
    </location>
</feature>
<feature type="transmembrane region" description="Helical" evidence="2">
    <location>
        <begin position="401"/>
        <end position="420"/>
    </location>
</feature>
<dbReference type="AlphaFoldDB" id="A0A8J8NQK5"/>
<evidence type="ECO:0000256" key="1">
    <source>
        <dbReference type="SAM" id="MobiDB-lite"/>
    </source>
</evidence>
<feature type="transmembrane region" description="Helical" evidence="2">
    <location>
        <begin position="277"/>
        <end position="300"/>
    </location>
</feature>
<feature type="transmembrane region" description="Helical" evidence="2">
    <location>
        <begin position="376"/>
        <end position="395"/>
    </location>
</feature>
<keyword evidence="4" id="KW-1185">Reference proteome</keyword>
<feature type="compositionally biased region" description="Basic and acidic residues" evidence="1">
    <location>
        <begin position="17"/>
        <end position="32"/>
    </location>
</feature>
<dbReference type="GO" id="GO:0016020">
    <property type="term" value="C:membrane"/>
    <property type="evidence" value="ECO:0007669"/>
    <property type="project" value="TreeGrafter"/>
</dbReference>
<keyword evidence="2" id="KW-0812">Transmembrane</keyword>
<dbReference type="PANTHER" id="PTHR22911:SF137">
    <property type="entry name" value="SOLUTE CARRIER FAMILY 35 MEMBER G2-RELATED"/>
    <property type="match status" value="1"/>
</dbReference>
<sequence>MLDSRPDNNKNSGKSDAAFRHMRDEVEMREHLNPQGSPSDQNLIKRNGLVASISKEEERSSPSPRNGNKFYSVSIPKEGMETEPQVKVVKNAYILISLVAALFNSTGQIVRGYESRSPIVGNFLFGTAWSILPIAFIAYKKIQGIRSGQNYLLPWNKRQESSVVGELKPIFVPRIMGLLALGGLLEFIGCQLMMISWQYGQMALLNDGITSALILFSSVFILFFQYLIYKEKINFVQGVGLGIIMIGVVVISFFKSEADTNGDGIFSPEDVIEGHGLNKFICIGVGLIAAVSFGTEILLVKPLEDFQVSGEITGIFYSFFVSVCGIVGLVSYSVMGGMSSEAFTLGDYFLILLGGFFETLGMVFTIYAASTGVAGIAMGLANTCCIYVTLFNYLVMKQDITTAQITGIVLTLGGASVIALQEQIYLSIFRRPKA</sequence>
<dbReference type="PANTHER" id="PTHR22911">
    <property type="entry name" value="ACYL-MALONYL CONDENSING ENZYME-RELATED"/>
    <property type="match status" value="1"/>
</dbReference>
<dbReference type="SUPFAM" id="SSF103481">
    <property type="entry name" value="Multidrug resistance efflux transporter EmrE"/>
    <property type="match status" value="2"/>
</dbReference>
<organism evidence="3 4">
    <name type="scientific">Halteria grandinella</name>
    <dbReference type="NCBI Taxonomy" id="5974"/>
    <lineage>
        <taxon>Eukaryota</taxon>
        <taxon>Sar</taxon>
        <taxon>Alveolata</taxon>
        <taxon>Ciliophora</taxon>
        <taxon>Intramacronucleata</taxon>
        <taxon>Spirotrichea</taxon>
        <taxon>Stichotrichia</taxon>
        <taxon>Sporadotrichida</taxon>
        <taxon>Halteriidae</taxon>
        <taxon>Halteria</taxon>
    </lineage>
</organism>
<evidence type="ECO:0000256" key="2">
    <source>
        <dbReference type="SAM" id="Phobius"/>
    </source>
</evidence>
<evidence type="ECO:0000313" key="4">
    <source>
        <dbReference type="Proteomes" id="UP000785679"/>
    </source>
</evidence>
<keyword evidence="2" id="KW-1133">Transmembrane helix</keyword>
<comment type="caution">
    <text evidence="3">The sequence shown here is derived from an EMBL/GenBank/DDBJ whole genome shotgun (WGS) entry which is preliminary data.</text>
</comment>
<gene>
    <name evidence="3" type="ORF">FGO68_gene5730</name>
</gene>
<protein>
    <recommendedName>
        <fullName evidence="5">EamA domain-containing protein</fullName>
    </recommendedName>
</protein>
<evidence type="ECO:0000313" key="3">
    <source>
        <dbReference type="EMBL" id="TNV78401.1"/>
    </source>
</evidence>
<name>A0A8J8NQK5_HALGN</name>
<feature type="transmembrane region" description="Helical" evidence="2">
    <location>
        <begin position="92"/>
        <end position="113"/>
    </location>
</feature>
<reference evidence="3" key="1">
    <citation type="submission" date="2019-06" db="EMBL/GenBank/DDBJ databases">
        <authorList>
            <person name="Zheng W."/>
        </authorList>
    </citation>
    <scope>NUCLEOTIDE SEQUENCE</scope>
    <source>
        <strain evidence="3">QDHG01</strain>
    </source>
</reference>
<feature type="transmembrane region" description="Helical" evidence="2">
    <location>
        <begin position="235"/>
        <end position="254"/>
    </location>
</feature>
<evidence type="ECO:0008006" key="5">
    <source>
        <dbReference type="Google" id="ProtNLM"/>
    </source>
</evidence>
<feature type="transmembrane region" description="Helical" evidence="2">
    <location>
        <begin position="348"/>
        <end position="369"/>
    </location>
</feature>
<feature type="region of interest" description="Disordered" evidence="1">
    <location>
        <begin position="53"/>
        <end position="72"/>
    </location>
</feature>
<feature type="transmembrane region" description="Helical" evidence="2">
    <location>
        <begin position="209"/>
        <end position="228"/>
    </location>
</feature>
<proteinExistence type="predicted"/>
<dbReference type="OrthoDB" id="321870at2759"/>
<dbReference type="EMBL" id="RRYP01010407">
    <property type="protein sequence ID" value="TNV78401.1"/>
    <property type="molecule type" value="Genomic_DNA"/>
</dbReference>
<feature type="transmembrane region" description="Helical" evidence="2">
    <location>
        <begin position="175"/>
        <end position="197"/>
    </location>
</feature>
<feature type="transmembrane region" description="Helical" evidence="2">
    <location>
        <begin position="312"/>
        <end position="336"/>
    </location>
</feature>
<accession>A0A8J8NQK5</accession>
<feature type="transmembrane region" description="Helical" evidence="2">
    <location>
        <begin position="119"/>
        <end position="139"/>
    </location>
</feature>
<dbReference type="InterPro" id="IPR037185">
    <property type="entry name" value="EmrE-like"/>
</dbReference>
<dbReference type="Proteomes" id="UP000785679">
    <property type="component" value="Unassembled WGS sequence"/>
</dbReference>
<feature type="region of interest" description="Disordered" evidence="1">
    <location>
        <begin position="1"/>
        <end position="47"/>
    </location>
</feature>